<dbReference type="Pfam" id="PF00512">
    <property type="entry name" value="HisKA"/>
    <property type="match status" value="1"/>
</dbReference>
<dbReference type="Proteomes" id="UP000654573">
    <property type="component" value="Unassembled WGS sequence"/>
</dbReference>
<dbReference type="Gene3D" id="1.10.287.130">
    <property type="match status" value="1"/>
</dbReference>
<sequence length="300" mass="34385">MESLLYFVLGLLSLTSLYFFLRCRTMAGAVRRTNRALKEISGELEANRVLKLPAPDREMEELLVTINEALRKIREQHLEYAKREQEFQRQIENISHDLRTPLTSMIGYLDIMDKTALDPEDREALEVVKRKARFLQQLVGQFYELSRFSGEDYTPRVEHVDIARLLRETIVDYYPELTARNLLVDINIMEGPVNVRADKDGLERVFQNLLQNVCRYAGRELSVRLDREGGRAVISFTNDAEGMSEETAGRLFERFYTADSSRNQGSTGLGLTIAKCLTEKMGGTLTAAKEGKYLKFILTL</sequence>
<dbReference type="PANTHER" id="PTHR45453">
    <property type="entry name" value="PHOSPHATE REGULON SENSOR PROTEIN PHOR"/>
    <property type="match status" value="1"/>
</dbReference>
<comment type="subcellular location">
    <subcellularLocation>
        <location evidence="2">Membrane</location>
    </subcellularLocation>
</comment>
<dbReference type="EC" id="2.7.13.3" evidence="3"/>
<protein>
    <recommendedName>
        <fullName evidence="3">histidine kinase</fullName>
        <ecNumber evidence="3">2.7.13.3</ecNumber>
    </recommendedName>
</protein>
<dbReference type="GO" id="GO:0016301">
    <property type="term" value="F:kinase activity"/>
    <property type="evidence" value="ECO:0007669"/>
    <property type="project" value="UniProtKB-KW"/>
</dbReference>
<dbReference type="PANTHER" id="PTHR45453:SF1">
    <property type="entry name" value="PHOSPHATE REGULON SENSOR PROTEIN PHOR"/>
    <property type="match status" value="1"/>
</dbReference>
<organism evidence="10 11">
    <name type="scientific">Blautia celeris</name>
    <dbReference type="NCBI Taxonomy" id="2763026"/>
    <lineage>
        <taxon>Bacteria</taxon>
        <taxon>Bacillati</taxon>
        <taxon>Bacillota</taxon>
        <taxon>Clostridia</taxon>
        <taxon>Lachnospirales</taxon>
        <taxon>Lachnospiraceae</taxon>
        <taxon>Blautia</taxon>
    </lineage>
</organism>
<dbReference type="RefSeq" id="WP_146051657.1">
    <property type="nucleotide sequence ID" value="NZ_JACOOU010000004.1"/>
</dbReference>
<keyword evidence="11" id="KW-1185">Reference proteome</keyword>
<name>A0ABR7FCK0_9FIRM</name>
<gene>
    <name evidence="10" type="ORF">H8S76_11845</name>
</gene>
<evidence type="ECO:0000313" key="11">
    <source>
        <dbReference type="Proteomes" id="UP000654573"/>
    </source>
</evidence>
<evidence type="ECO:0000256" key="5">
    <source>
        <dbReference type="ARBA" id="ARBA00022679"/>
    </source>
</evidence>
<dbReference type="Pfam" id="PF02518">
    <property type="entry name" value="HATPase_c"/>
    <property type="match status" value="1"/>
</dbReference>
<dbReference type="InterPro" id="IPR036097">
    <property type="entry name" value="HisK_dim/P_sf"/>
</dbReference>
<reference evidence="10 11" key="1">
    <citation type="submission" date="2020-08" db="EMBL/GenBank/DDBJ databases">
        <title>Genome public.</title>
        <authorList>
            <person name="Liu C."/>
            <person name="Sun Q."/>
        </authorList>
    </citation>
    <scope>NUCLEOTIDE SEQUENCE [LARGE SCALE GENOMIC DNA]</scope>
    <source>
        <strain evidence="10 11">NSJ-34</strain>
    </source>
</reference>
<keyword evidence="4" id="KW-0597">Phosphoprotein</keyword>
<dbReference type="InterPro" id="IPR004358">
    <property type="entry name" value="Sig_transdc_His_kin-like_C"/>
</dbReference>
<evidence type="ECO:0000256" key="1">
    <source>
        <dbReference type="ARBA" id="ARBA00000085"/>
    </source>
</evidence>
<dbReference type="InterPro" id="IPR003594">
    <property type="entry name" value="HATPase_dom"/>
</dbReference>
<proteinExistence type="predicted"/>
<evidence type="ECO:0000256" key="4">
    <source>
        <dbReference type="ARBA" id="ARBA00022553"/>
    </source>
</evidence>
<dbReference type="InterPro" id="IPR003661">
    <property type="entry name" value="HisK_dim/P_dom"/>
</dbReference>
<dbReference type="InterPro" id="IPR005467">
    <property type="entry name" value="His_kinase_dom"/>
</dbReference>
<keyword evidence="8" id="KW-0175">Coiled coil</keyword>
<accession>A0ABR7FCK0</accession>
<dbReference type="PRINTS" id="PR00344">
    <property type="entry name" value="BCTRLSENSOR"/>
</dbReference>
<dbReference type="SMART" id="SM00388">
    <property type="entry name" value="HisKA"/>
    <property type="match status" value="1"/>
</dbReference>
<comment type="catalytic activity">
    <reaction evidence="1">
        <text>ATP + protein L-histidine = ADP + protein N-phospho-L-histidine.</text>
        <dbReference type="EC" id="2.7.13.3"/>
    </reaction>
</comment>
<feature type="domain" description="Histidine kinase" evidence="9">
    <location>
        <begin position="93"/>
        <end position="300"/>
    </location>
</feature>
<dbReference type="Gene3D" id="3.30.565.10">
    <property type="entry name" value="Histidine kinase-like ATPase, C-terminal domain"/>
    <property type="match status" value="1"/>
</dbReference>
<dbReference type="EMBL" id="JACOOU010000004">
    <property type="protein sequence ID" value="MBC5672938.1"/>
    <property type="molecule type" value="Genomic_DNA"/>
</dbReference>
<evidence type="ECO:0000256" key="3">
    <source>
        <dbReference type="ARBA" id="ARBA00012438"/>
    </source>
</evidence>
<keyword evidence="6 10" id="KW-0418">Kinase</keyword>
<keyword evidence="7" id="KW-0902">Two-component regulatory system</keyword>
<dbReference type="SUPFAM" id="SSF47384">
    <property type="entry name" value="Homodimeric domain of signal transducing histidine kinase"/>
    <property type="match status" value="1"/>
</dbReference>
<evidence type="ECO:0000259" key="9">
    <source>
        <dbReference type="PROSITE" id="PS50109"/>
    </source>
</evidence>
<keyword evidence="5" id="KW-0808">Transferase</keyword>
<evidence type="ECO:0000256" key="2">
    <source>
        <dbReference type="ARBA" id="ARBA00004370"/>
    </source>
</evidence>
<feature type="coiled-coil region" evidence="8">
    <location>
        <begin position="59"/>
        <end position="86"/>
    </location>
</feature>
<dbReference type="CDD" id="cd00082">
    <property type="entry name" value="HisKA"/>
    <property type="match status" value="1"/>
</dbReference>
<comment type="caution">
    <text evidence="10">The sequence shown here is derived from an EMBL/GenBank/DDBJ whole genome shotgun (WGS) entry which is preliminary data.</text>
</comment>
<evidence type="ECO:0000256" key="6">
    <source>
        <dbReference type="ARBA" id="ARBA00022777"/>
    </source>
</evidence>
<dbReference type="SUPFAM" id="SSF55874">
    <property type="entry name" value="ATPase domain of HSP90 chaperone/DNA topoisomerase II/histidine kinase"/>
    <property type="match status" value="1"/>
</dbReference>
<evidence type="ECO:0000256" key="7">
    <source>
        <dbReference type="ARBA" id="ARBA00023012"/>
    </source>
</evidence>
<dbReference type="SMART" id="SM00387">
    <property type="entry name" value="HATPase_c"/>
    <property type="match status" value="1"/>
</dbReference>
<dbReference type="CDD" id="cd00075">
    <property type="entry name" value="HATPase"/>
    <property type="match status" value="1"/>
</dbReference>
<dbReference type="InterPro" id="IPR036890">
    <property type="entry name" value="HATPase_C_sf"/>
</dbReference>
<evidence type="ECO:0000256" key="8">
    <source>
        <dbReference type="SAM" id="Coils"/>
    </source>
</evidence>
<evidence type="ECO:0000313" key="10">
    <source>
        <dbReference type="EMBL" id="MBC5672938.1"/>
    </source>
</evidence>
<dbReference type="InterPro" id="IPR050351">
    <property type="entry name" value="BphY/WalK/GraS-like"/>
</dbReference>
<dbReference type="PROSITE" id="PS50109">
    <property type="entry name" value="HIS_KIN"/>
    <property type="match status" value="1"/>
</dbReference>